<evidence type="ECO:0000313" key="3">
    <source>
        <dbReference type="EMBL" id="ADU27195.1"/>
    </source>
</evidence>
<dbReference type="InterPro" id="IPR024300">
    <property type="entry name" value="SipL_SPOCS_dom"/>
</dbReference>
<feature type="domain" description="SipL SPOCS" evidence="2">
    <location>
        <begin position="37"/>
        <end position="110"/>
    </location>
</feature>
<feature type="region of interest" description="Disordered" evidence="1">
    <location>
        <begin position="171"/>
        <end position="198"/>
    </location>
</feature>
<feature type="compositionally biased region" description="Acidic residues" evidence="1">
    <location>
        <begin position="186"/>
        <end position="198"/>
    </location>
</feature>
<gene>
    <name evidence="3" type="ordered locus">Ethha_1660</name>
</gene>
<proteinExistence type="predicted"/>
<name>E6U8W0_ETHHY</name>
<dbReference type="Proteomes" id="UP000001551">
    <property type="component" value="Chromosome"/>
</dbReference>
<evidence type="ECO:0000259" key="2">
    <source>
        <dbReference type="Pfam" id="PF12673"/>
    </source>
</evidence>
<dbReference type="HOGENOM" id="CLU_089899_0_0_9"/>
<dbReference type="eggNOG" id="ENOG503265Z">
    <property type="taxonomic scope" value="Bacteria"/>
</dbReference>
<evidence type="ECO:0000313" key="4">
    <source>
        <dbReference type="Proteomes" id="UP000001551"/>
    </source>
</evidence>
<protein>
    <recommendedName>
        <fullName evidence="2">SipL SPOCS domain-containing protein</fullName>
    </recommendedName>
</protein>
<sequence>MSMIKTLQVPVIVGEGEAQFFIEKDTRISPPSPPVFTVKDIKKWVEVYTAKVIKGKVIFNAFLWKTVVYTTVEHVHDGTVNGAVYHSTFKIPFGGFVELCPFPGEKVEEGAKAELLDADIEGSKDIWHDEDCVEGIKVFNKLLEKTVVRLKFKATTIQHVTVATLPKPPYSCDDQMPISKEKSCGDTEDFSEPDEDDE</sequence>
<dbReference type="KEGG" id="eha:Ethha_1660"/>
<dbReference type="RefSeq" id="WP_013485550.1">
    <property type="nucleotide sequence ID" value="NC_014828.1"/>
</dbReference>
<evidence type="ECO:0000256" key="1">
    <source>
        <dbReference type="SAM" id="MobiDB-lite"/>
    </source>
</evidence>
<dbReference type="Pfam" id="PF12673">
    <property type="entry name" value="SipL"/>
    <property type="match status" value="1"/>
</dbReference>
<reference evidence="3 4" key="1">
    <citation type="submission" date="2010-12" db="EMBL/GenBank/DDBJ databases">
        <title>Complete sequence of Ethanoligenens harbinense YUAN-3.</title>
        <authorList>
            <person name="Lucas S."/>
            <person name="Copeland A."/>
            <person name="Lapidus A."/>
            <person name="Cheng J.-F."/>
            <person name="Bruce D."/>
            <person name="Goodwin L."/>
            <person name="Pitluck S."/>
            <person name="Chertkov O."/>
            <person name="Misra M."/>
            <person name="Detter J.C."/>
            <person name="Han C."/>
            <person name="Tapia R."/>
            <person name="Land M."/>
            <person name="Hauser L."/>
            <person name="Jeffries C."/>
            <person name="Kyrpides N."/>
            <person name="Ivanova N."/>
            <person name="Mikhailova N."/>
            <person name="Wang A."/>
            <person name="Mouttaki H."/>
            <person name="He Z."/>
            <person name="Zhou J."/>
            <person name="Hemme C.L."/>
            <person name="Woyke T."/>
        </authorList>
    </citation>
    <scope>NUCLEOTIDE SEQUENCE [LARGE SCALE GENOMIC DNA]</scope>
    <source>
        <strain evidence="4">DSM 18485 / JCM 12961 / CGMCC 1.5033 / YUAN-3</strain>
    </source>
</reference>
<dbReference type="EMBL" id="CP002400">
    <property type="protein sequence ID" value="ADU27195.1"/>
    <property type="molecule type" value="Genomic_DNA"/>
</dbReference>
<accession>E6U8W0</accession>
<organism evidence="3 4">
    <name type="scientific">Ethanoligenens harbinense (strain DSM 18485 / JCM 12961 / CGMCC 1.5033 / YUAN-3)</name>
    <dbReference type="NCBI Taxonomy" id="663278"/>
    <lineage>
        <taxon>Bacteria</taxon>
        <taxon>Bacillati</taxon>
        <taxon>Bacillota</taxon>
        <taxon>Clostridia</taxon>
        <taxon>Eubacteriales</taxon>
        <taxon>Oscillospiraceae</taxon>
        <taxon>Ethanoligenens</taxon>
    </lineage>
</organism>
<dbReference type="STRING" id="663278.Ethha_1660"/>
<keyword evidence="4" id="KW-1185">Reference proteome</keyword>
<dbReference type="AlphaFoldDB" id="E6U8W0"/>